<evidence type="ECO:0000313" key="4">
    <source>
        <dbReference type="Proteomes" id="UP001596039"/>
    </source>
</evidence>
<dbReference type="EMBL" id="JBHSMG010000002">
    <property type="protein sequence ID" value="MFC5502111.1"/>
    <property type="molecule type" value="Genomic_DNA"/>
</dbReference>
<reference evidence="4" key="1">
    <citation type="journal article" date="2019" name="Int. J. Syst. Evol. Microbiol.">
        <title>The Global Catalogue of Microorganisms (GCM) 10K type strain sequencing project: providing services to taxonomists for standard genome sequencing and annotation.</title>
        <authorList>
            <consortium name="The Broad Institute Genomics Platform"/>
            <consortium name="The Broad Institute Genome Sequencing Center for Infectious Disease"/>
            <person name="Wu L."/>
            <person name="Ma J."/>
        </authorList>
    </citation>
    <scope>NUCLEOTIDE SEQUENCE [LARGE SCALE GENOMIC DNA]</scope>
    <source>
        <strain evidence="4">CGMCC 4.6997</strain>
    </source>
</reference>
<dbReference type="InterPro" id="IPR029068">
    <property type="entry name" value="Glyas_Bleomycin-R_OHBP_Dase"/>
</dbReference>
<comment type="caution">
    <text evidence="3">The sequence shown here is derived from an EMBL/GenBank/DDBJ whole genome shotgun (WGS) entry which is preliminary data.</text>
</comment>
<dbReference type="SUPFAM" id="SSF54593">
    <property type="entry name" value="Glyoxalase/Bleomycin resistance protein/Dihydroxybiphenyl dioxygenase"/>
    <property type="match status" value="1"/>
</dbReference>
<dbReference type="Gene3D" id="3.10.180.10">
    <property type="entry name" value="2,3-Dihydroxybiphenyl 1,2-Dioxygenase, domain 1"/>
    <property type="match status" value="1"/>
</dbReference>
<proteinExistence type="predicted"/>
<evidence type="ECO:0000259" key="2">
    <source>
        <dbReference type="PROSITE" id="PS51819"/>
    </source>
</evidence>
<sequence length="142" mass="15976">MTGRLRCEIFSADLNKTVDFYERVMAFRCIRDDRSAGTSYVAFERGEIRLGAAAGPHDVDPASRRPLVGVELVIVEHRRMASEWQLETTLVRQPWGLRDFRLCDPDGYYWRVTSPTVEGPARVSTDDREVTGSTPVGAVPCN</sequence>
<organism evidence="3 4">
    <name type="scientific">Lysinimonas soli</name>
    <dbReference type="NCBI Taxonomy" id="1074233"/>
    <lineage>
        <taxon>Bacteria</taxon>
        <taxon>Bacillati</taxon>
        <taxon>Actinomycetota</taxon>
        <taxon>Actinomycetes</taxon>
        <taxon>Micrococcales</taxon>
        <taxon>Microbacteriaceae</taxon>
        <taxon>Lysinimonas</taxon>
    </lineage>
</organism>
<evidence type="ECO:0000256" key="1">
    <source>
        <dbReference type="SAM" id="MobiDB-lite"/>
    </source>
</evidence>
<evidence type="ECO:0000313" key="3">
    <source>
        <dbReference type="EMBL" id="MFC5502111.1"/>
    </source>
</evidence>
<dbReference type="Proteomes" id="UP001596039">
    <property type="component" value="Unassembled WGS sequence"/>
</dbReference>
<name>A0ABW0NNH8_9MICO</name>
<dbReference type="InterPro" id="IPR037523">
    <property type="entry name" value="VOC_core"/>
</dbReference>
<dbReference type="RefSeq" id="WP_386739814.1">
    <property type="nucleotide sequence ID" value="NZ_JBHSMG010000002.1"/>
</dbReference>
<dbReference type="PROSITE" id="PS51819">
    <property type="entry name" value="VOC"/>
    <property type="match status" value="1"/>
</dbReference>
<accession>A0ABW0NNH8</accession>
<dbReference type="InterPro" id="IPR004360">
    <property type="entry name" value="Glyas_Fos-R_dOase_dom"/>
</dbReference>
<feature type="domain" description="VOC" evidence="2">
    <location>
        <begin position="3"/>
        <end position="115"/>
    </location>
</feature>
<feature type="region of interest" description="Disordered" evidence="1">
    <location>
        <begin position="120"/>
        <end position="142"/>
    </location>
</feature>
<dbReference type="Pfam" id="PF00903">
    <property type="entry name" value="Glyoxalase"/>
    <property type="match status" value="1"/>
</dbReference>
<keyword evidence="4" id="KW-1185">Reference proteome</keyword>
<gene>
    <name evidence="3" type="ORF">ACFPJ4_07660</name>
</gene>
<protein>
    <submittedName>
        <fullName evidence="3">VOC family protein</fullName>
    </submittedName>
</protein>